<dbReference type="EC" id="2.3.1.39" evidence="4"/>
<reference evidence="7" key="1">
    <citation type="submission" date="2020-10" db="EMBL/GenBank/DDBJ databases">
        <authorList>
            <person name="Gilroy R."/>
        </authorList>
    </citation>
    <scope>NUCLEOTIDE SEQUENCE</scope>
    <source>
        <strain evidence="7">ChiSxjej1B13-7958</strain>
    </source>
</reference>
<evidence type="ECO:0000313" key="7">
    <source>
        <dbReference type="EMBL" id="HIR46400.1"/>
    </source>
</evidence>
<dbReference type="GO" id="GO:0004314">
    <property type="term" value="F:[acyl-carrier-protein] S-malonyltransferase activity"/>
    <property type="evidence" value="ECO:0007669"/>
    <property type="project" value="UniProtKB-EC"/>
</dbReference>
<dbReference type="PANTHER" id="PTHR42681:SF1">
    <property type="entry name" value="MALONYL-COA-ACYL CARRIER PROTEIN TRANSACYLASE, MITOCHONDRIAL"/>
    <property type="match status" value="1"/>
</dbReference>
<protein>
    <recommendedName>
        <fullName evidence="4">Malonyl CoA-acyl carrier protein transacylase</fullName>
        <ecNumber evidence="4">2.3.1.39</ecNumber>
    </recommendedName>
</protein>
<comment type="similarity">
    <text evidence="4">Belongs to the fabD family.</text>
</comment>
<dbReference type="Gene3D" id="3.30.70.250">
    <property type="entry name" value="Malonyl-CoA ACP transacylase, ACP-binding"/>
    <property type="match status" value="1"/>
</dbReference>
<evidence type="ECO:0000259" key="6">
    <source>
        <dbReference type="SMART" id="SM00827"/>
    </source>
</evidence>
<keyword evidence="2 4" id="KW-0012">Acyltransferase</keyword>
<dbReference type="SMART" id="SM00827">
    <property type="entry name" value="PKS_AT"/>
    <property type="match status" value="1"/>
</dbReference>
<name>A0A9D1ALV2_9FIRM</name>
<reference evidence="7" key="2">
    <citation type="journal article" date="2021" name="PeerJ">
        <title>Extensive microbial diversity within the chicken gut microbiome revealed by metagenomics and culture.</title>
        <authorList>
            <person name="Gilroy R."/>
            <person name="Ravi A."/>
            <person name="Getino M."/>
            <person name="Pursley I."/>
            <person name="Horton D.L."/>
            <person name="Alikhan N.F."/>
            <person name="Baker D."/>
            <person name="Gharbi K."/>
            <person name="Hall N."/>
            <person name="Watson M."/>
            <person name="Adriaenssens E.M."/>
            <person name="Foster-Nyarko E."/>
            <person name="Jarju S."/>
            <person name="Secka A."/>
            <person name="Antonio M."/>
            <person name="Oren A."/>
            <person name="Chaudhuri R.R."/>
            <person name="La Ragione R."/>
            <person name="Hildebrand F."/>
            <person name="Pallen M.J."/>
        </authorList>
    </citation>
    <scope>NUCLEOTIDE SEQUENCE</scope>
    <source>
        <strain evidence="7">ChiSxjej1B13-7958</strain>
    </source>
</reference>
<dbReference type="Proteomes" id="UP000824242">
    <property type="component" value="Unassembled WGS sequence"/>
</dbReference>
<evidence type="ECO:0000256" key="3">
    <source>
        <dbReference type="ARBA" id="ARBA00048462"/>
    </source>
</evidence>
<dbReference type="InterPro" id="IPR050858">
    <property type="entry name" value="Mal-CoA-ACP_Trans/PKS_FabD"/>
</dbReference>
<evidence type="ECO:0000256" key="1">
    <source>
        <dbReference type="ARBA" id="ARBA00022679"/>
    </source>
</evidence>
<feature type="domain" description="Malonyl-CoA:ACP transacylase (MAT)" evidence="6">
    <location>
        <begin position="7"/>
        <end position="306"/>
    </location>
</feature>
<dbReference type="SUPFAM" id="SSF55048">
    <property type="entry name" value="Probable ACP-binding domain of malonyl-CoA ACP transacylase"/>
    <property type="match status" value="1"/>
</dbReference>
<evidence type="ECO:0000256" key="2">
    <source>
        <dbReference type="ARBA" id="ARBA00023315"/>
    </source>
</evidence>
<evidence type="ECO:0000313" key="8">
    <source>
        <dbReference type="Proteomes" id="UP000824242"/>
    </source>
</evidence>
<dbReference type="PIRSF" id="PIRSF000446">
    <property type="entry name" value="Mct"/>
    <property type="match status" value="1"/>
</dbReference>
<accession>A0A9D1ALV2</accession>
<dbReference type="InterPro" id="IPR016035">
    <property type="entry name" value="Acyl_Trfase/lysoPLipase"/>
</dbReference>
<evidence type="ECO:0000256" key="5">
    <source>
        <dbReference type="PIRSR" id="PIRSR000446-1"/>
    </source>
</evidence>
<dbReference type="GO" id="GO:0005829">
    <property type="term" value="C:cytosol"/>
    <property type="evidence" value="ECO:0007669"/>
    <property type="project" value="TreeGrafter"/>
</dbReference>
<proteinExistence type="inferred from homology"/>
<dbReference type="InterPro" id="IPR016036">
    <property type="entry name" value="Malonyl_transacylase_ACP-bd"/>
</dbReference>
<sequence length="309" mass="32953">MGKIAFLFAGQGAQYPGMGKSLTEISPKAASLFELADSIRPGTSRQCFEGDPAELTQTANTQPCVFTVDLAAAYALEEAGVHADVAAGFSLGEMAALTFAGSFSEKDGFSLVCRRGELMQEAAQEHPSAMAAVLKLKDETVEQLCAGFPDVYPVNYNCPGQLVVAGGTEHLEQFCELAAEAGGRAKKLAVGGGFHSPFMEQAASAYLQELLRIGVNPPRISVYGNRTAAPYEENREIMLAEQMKNPVLWTKTVERMAADGVDTFVEVGPGKTLSGLVKRILPHAAVYRVEDAATLEETIQALRKTGGQE</sequence>
<dbReference type="Pfam" id="PF00698">
    <property type="entry name" value="Acyl_transf_1"/>
    <property type="match status" value="1"/>
</dbReference>
<dbReference type="InterPro" id="IPR024925">
    <property type="entry name" value="Malonyl_CoA-ACP_transAc"/>
</dbReference>
<comment type="caution">
    <text evidence="7">The sequence shown here is derived from an EMBL/GenBank/DDBJ whole genome shotgun (WGS) entry which is preliminary data.</text>
</comment>
<dbReference type="SUPFAM" id="SSF52151">
    <property type="entry name" value="FabD/lysophospholipase-like"/>
    <property type="match status" value="1"/>
</dbReference>
<dbReference type="Gene3D" id="3.40.366.10">
    <property type="entry name" value="Malonyl-Coenzyme A Acyl Carrier Protein, domain 2"/>
    <property type="match status" value="1"/>
</dbReference>
<comment type="catalytic activity">
    <reaction evidence="3 4">
        <text>holo-[ACP] + malonyl-CoA = malonyl-[ACP] + CoA</text>
        <dbReference type="Rhea" id="RHEA:41792"/>
        <dbReference type="Rhea" id="RHEA-COMP:9623"/>
        <dbReference type="Rhea" id="RHEA-COMP:9685"/>
        <dbReference type="ChEBI" id="CHEBI:57287"/>
        <dbReference type="ChEBI" id="CHEBI:57384"/>
        <dbReference type="ChEBI" id="CHEBI:64479"/>
        <dbReference type="ChEBI" id="CHEBI:78449"/>
        <dbReference type="EC" id="2.3.1.39"/>
    </reaction>
</comment>
<organism evidence="7 8">
    <name type="scientific">Candidatus Caccousia avicola</name>
    <dbReference type="NCBI Taxonomy" id="2840721"/>
    <lineage>
        <taxon>Bacteria</taxon>
        <taxon>Bacillati</taxon>
        <taxon>Bacillota</taxon>
        <taxon>Clostridia</taxon>
        <taxon>Eubacteriales</taxon>
        <taxon>Oscillospiraceae</taxon>
        <taxon>Oscillospiraceae incertae sedis</taxon>
        <taxon>Candidatus Caccousia</taxon>
    </lineage>
</organism>
<dbReference type="EMBL" id="DVGZ01000020">
    <property type="protein sequence ID" value="HIR46400.1"/>
    <property type="molecule type" value="Genomic_DNA"/>
</dbReference>
<dbReference type="InterPro" id="IPR014043">
    <property type="entry name" value="Acyl_transferase_dom"/>
</dbReference>
<feature type="active site" evidence="5">
    <location>
        <position position="195"/>
    </location>
</feature>
<gene>
    <name evidence="7" type="ORF">IAB89_01885</name>
</gene>
<dbReference type="InterPro" id="IPR001227">
    <property type="entry name" value="Ac_transferase_dom_sf"/>
</dbReference>
<feature type="active site" evidence="5">
    <location>
        <position position="90"/>
    </location>
</feature>
<keyword evidence="1 4" id="KW-0808">Transferase</keyword>
<dbReference type="AlphaFoldDB" id="A0A9D1ALV2"/>
<dbReference type="PANTHER" id="PTHR42681">
    <property type="entry name" value="MALONYL-COA-ACYL CARRIER PROTEIN TRANSACYLASE, MITOCHONDRIAL"/>
    <property type="match status" value="1"/>
</dbReference>
<dbReference type="GO" id="GO:0006633">
    <property type="term" value="P:fatty acid biosynthetic process"/>
    <property type="evidence" value="ECO:0007669"/>
    <property type="project" value="TreeGrafter"/>
</dbReference>
<evidence type="ECO:0000256" key="4">
    <source>
        <dbReference type="PIRNR" id="PIRNR000446"/>
    </source>
</evidence>